<dbReference type="RefSeq" id="WP_131955604.1">
    <property type="nucleotide sequence ID" value="NZ_SMFL01000001.1"/>
</dbReference>
<accession>A0A4R5DZQ5</accession>
<name>A0A4R5DZQ5_9BACT</name>
<dbReference type="Proteomes" id="UP000294850">
    <property type="component" value="Unassembled WGS sequence"/>
</dbReference>
<gene>
    <name evidence="1" type="ORF">E0F88_00465</name>
</gene>
<dbReference type="OrthoDB" id="5431540at2"/>
<sequence length="181" mass="21087">MRLFILAILLFLSGVTLAQKRDTLSYNKQRPLTWDDFAIAPDLANDSLKAFLSVTILMRNVKVNVWMGYGTYEAHAFAYRNFSWVKEGSQDSSTLRHQQYAFALTELVAKKLEKDVSDALINLRWENKVNKIFSNYVRFSSQCLYAYRRETENGQNAPKQAEWEAMIDRSEIKLEIENSRK</sequence>
<dbReference type="AlphaFoldDB" id="A0A4R5DZQ5"/>
<keyword evidence="2" id="KW-1185">Reference proteome</keyword>
<reference evidence="1 2" key="1">
    <citation type="submission" date="2019-03" db="EMBL/GenBank/DDBJ databases">
        <title>Dyadobacter AR-3-6 sp. nov., isolated from arctic soil.</title>
        <authorList>
            <person name="Chaudhary D.K."/>
        </authorList>
    </citation>
    <scope>NUCLEOTIDE SEQUENCE [LARGE SCALE GENOMIC DNA]</scope>
    <source>
        <strain evidence="1 2">AR-3-6</strain>
    </source>
</reference>
<dbReference type="EMBL" id="SMFL01000001">
    <property type="protein sequence ID" value="TDE18060.1"/>
    <property type="molecule type" value="Genomic_DNA"/>
</dbReference>
<organism evidence="1 2">
    <name type="scientific">Dyadobacter psychrotolerans</name>
    <dbReference type="NCBI Taxonomy" id="2541721"/>
    <lineage>
        <taxon>Bacteria</taxon>
        <taxon>Pseudomonadati</taxon>
        <taxon>Bacteroidota</taxon>
        <taxon>Cytophagia</taxon>
        <taxon>Cytophagales</taxon>
        <taxon>Spirosomataceae</taxon>
        <taxon>Dyadobacter</taxon>
    </lineage>
</organism>
<proteinExistence type="predicted"/>
<comment type="caution">
    <text evidence="1">The sequence shown here is derived from an EMBL/GenBank/DDBJ whole genome shotgun (WGS) entry which is preliminary data.</text>
</comment>
<protein>
    <submittedName>
        <fullName evidence="1">Uncharacterized protein</fullName>
    </submittedName>
</protein>
<evidence type="ECO:0000313" key="1">
    <source>
        <dbReference type="EMBL" id="TDE18060.1"/>
    </source>
</evidence>
<evidence type="ECO:0000313" key="2">
    <source>
        <dbReference type="Proteomes" id="UP000294850"/>
    </source>
</evidence>